<proteinExistence type="predicted"/>
<evidence type="ECO:0000313" key="2">
    <source>
        <dbReference type="Proteomes" id="UP000324222"/>
    </source>
</evidence>
<organism evidence="1 2">
    <name type="scientific">Portunus trituberculatus</name>
    <name type="common">Swimming crab</name>
    <name type="synonym">Neptunus trituberculatus</name>
    <dbReference type="NCBI Taxonomy" id="210409"/>
    <lineage>
        <taxon>Eukaryota</taxon>
        <taxon>Metazoa</taxon>
        <taxon>Ecdysozoa</taxon>
        <taxon>Arthropoda</taxon>
        <taxon>Crustacea</taxon>
        <taxon>Multicrustacea</taxon>
        <taxon>Malacostraca</taxon>
        <taxon>Eumalacostraca</taxon>
        <taxon>Eucarida</taxon>
        <taxon>Decapoda</taxon>
        <taxon>Pleocyemata</taxon>
        <taxon>Brachyura</taxon>
        <taxon>Eubrachyura</taxon>
        <taxon>Portunoidea</taxon>
        <taxon>Portunidae</taxon>
        <taxon>Portuninae</taxon>
        <taxon>Portunus</taxon>
    </lineage>
</organism>
<reference evidence="1 2" key="1">
    <citation type="submission" date="2019-05" db="EMBL/GenBank/DDBJ databases">
        <title>Another draft genome of Portunus trituberculatus and its Hox gene families provides insights of decapod evolution.</title>
        <authorList>
            <person name="Jeong J.-H."/>
            <person name="Song I."/>
            <person name="Kim S."/>
            <person name="Choi T."/>
            <person name="Kim D."/>
            <person name="Ryu S."/>
            <person name="Kim W."/>
        </authorList>
    </citation>
    <scope>NUCLEOTIDE SEQUENCE [LARGE SCALE GENOMIC DNA]</scope>
    <source>
        <tissue evidence="1">Muscle</tissue>
    </source>
</reference>
<dbReference type="EMBL" id="VSRR010005623">
    <property type="protein sequence ID" value="MPC42950.1"/>
    <property type="molecule type" value="Genomic_DNA"/>
</dbReference>
<protein>
    <submittedName>
        <fullName evidence="1">Uncharacterized protein</fullName>
    </submittedName>
</protein>
<dbReference type="AlphaFoldDB" id="A0A5B7F5Y1"/>
<keyword evidence="2" id="KW-1185">Reference proteome</keyword>
<gene>
    <name evidence="1" type="ORF">E2C01_036585</name>
</gene>
<sequence length="75" mass="8148">MKSGSGDLSHFRGGNSCLSPPLPTCNNCQTNTLEYITKQDRGRGWSANRCLFSKAIFVFIPGSINVTKDPAEPNT</sequence>
<evidence type="ECO:0000313" key="1">
    <source>
        <dbReference type="EMBL" id="MPC42950.1"/>
    </source>
</evidence>
<accession>A0A5B7F5Y1</accession>
<name>A0A5B7F5Y1_PORTR</name>
<dbReference type="Proteomes" id="UP000324222">
    <property type="component" value="Unassembled WGS sequence"/>
</dbReference>
<comment type="caution">
    <text evidence="1">The sequence shown here is derived from an EMBL/GenBank/DDBJ whole genome shotgun (WGS) entry which is preliminary data.</text>
</comment>